<dbReference type="PROSITE" id="PS51186">
    <property type="entry name" value="GNAT"/>
    <property type="match status" value="1"/>
</dbReference>
<dbReference type="SUPFAM" id="SSF55729">
    <property type="entry name" value="Acyl-CoA N-acyltransferases (Nat)"/>
    <property type="match status" value="1"/>
</dbReference>
<dbReference type="RefSeq" id="WP_117724448.1">
    <property type="nucleotide sequence ID" value="NZ_QSUL01000008.1"/>
</dbReference>
<evidence type="ECO:0000313" key="2">
    <source>
        <dbReference type="EMBL" id="RGN34569.1"/>
    </source>
</evidence>
<dbReference type="Gene3D" id="3.40.630.30">
    <property type="match status" value="1"/>
</dbReference>
<dbReference type="Pfam" id="PF00583">
    <property type="entry name" value="Acetyltransf_1"/>
    <property type="match status" value="1"/>
</dbReference>
<dbReference type="InterPro" id="IPR000182">
    <property type="entry name" value="GNAT_dom"/>
</dbReference>
<feature type="domain" description="N-acetyltransferase" evidence="1">
    <location>
        <begin position="3"/>
        <end position="159"/>
    </location>
</feature>
<keyword evidence="2" id="KW-0808">Transferase</keyword>
<dbReference type="EMBL" id="QSUL01000008">
    <property type="protein sequence ID" value="RGN34569.1"/>
    <property type="molecule type" value="Genomic_DNA"/>
</dbReference>
<evidence type="ECO:0000259" key="1">
    <source>
        <dbReference type="PROSITE" id="PS51186"/>
    </source>
</evidence>
<dbReference type="GO" id="GO:0016747">
    <property type="term" value="F:acyltransferase activity, transferring groups other than amino-acyl groups"/>
    <property type="evidence" value="ECO:0007669"/>
    <property type="project" value="InterPro"/>
</dbReference>
<sequence length="159" mass="18722">MNIEFNKVSEFNRGTIFELLTDAYSFDYRCAQRWSSDWKEFDNFFFDNLQIADKYGFITTLNNEAIGMISWDPRNIPDYIEIGHNCIVSKYKNNGYGKIQLQEAYRRIVLNDVNRIIVTTNVGLFPAQQMYEGVGFKAYNRRPNEQISDFPGDYIDYVL</sequence>
<dbReference type="AlphaFoldDB" id="A0A3E5BAV2"/>
<dbReference type="Proteomes" id="UP000260983">
    <property type="component" value="Unassembled WGS sequence"/>
</dbReference>
<organism evidence="2 3">
    <name type="scientific">Bacteroides oleiciplenus</name>
    <dbReference type="NCBI Taxonomy" id="626931"/>
    <lineage>
        <taxon>Bacteria</taxon>
        <taxon>Pseudomonadati</taxon>
        <taxon>Bacteroidota</taxon>
        <taxon>Bacteroidia</taxon>
        <taxon>Bacteroidales</taxon>
        <taxon>Bacteroidaceae</taxon>
        <taxon>Bacteroides</taxon>
    </lineage>
</organism>
<gene>
    <name evidence="2" type="ORF">DXB65_12620</name>
</gene>
<name>A0A3E5BAV2_9BACE</name>
<reference evidence="2 3" key="1">
    <citation type="submission" date="2018-08" db="EMBL/GenBank/DDBJ databases">
        <title>A genome reference for cultivated species of the human gut microbiota.</title>
        <authorList>
            <person name="Zou Y."/>
            <person name="Xue W."/>
            <person name="Luo G."/>
        </authorList>
    </citation>
    <scope>NUCLEOTIDE SEQUENCE [LARGE SCALE GENOMIC DNA]</scope>
    <source>
        <strain evidence="2 3">OM05-15BH</strain>
    </source>
</reference>
<proteinExistence type="predicted"/>
<comment type="caution">
    <text evidence="2">The sequence shown here is derived from an EMBL/GenBank/DDBJ whole genome shotgun (WGS) entry which is preliminary data.</text>
</comment>
<protein>
    <submittedName>
        <fullName evidence="2">GNAT family N-acetyltransferase</fullName>
    </submittedName>
</protein>
<dbReference type="InterPro" id="IPR016181">
    <property type="entry name" value="Acyl_CoA_acyltransferase"/>
</dbReference>
<accession>A0A3E5BAV2</accession>
<evidence type="ECO:0000313" key="3">
    <source>
        <dbReference type="Proteomes" id="UP000260983"/>
    </source>
</evidence>